<feature type="transmembrane region" description="Helical" evidence="5">
    <location>
        <begin position="50"/>
        <end position="74"/>
    </location>
</feature>
<dbReference type="RefSeq" id="WP_281880610.1">
    <property type="nucleotide sequence ID" value="NZ_AP026978.1"/>
</dbReference>
<evidence type="ECO:0000256" key="2">
    <source>
        <dbReference type="ARBA" id="ARBA00022692"/>
    </source>
</evidence>
<organism evidence="7 8">
    <name type="scientific">Nocardia sputorum</name>
    <dbReference type="NCBI Taxonomy" id="2984338"/>
    <lineage>
        <taxon>Bacteria</taxon>
        <taxon>Bacillati</taxon>
        <taxon>Actinomycetota</taxon>
        <taxon>Actinomycetes</taxon>
        <taxon>Mycobacteriales</taxon>
        <taxon>Nocardiaceae</taxon>
        <taxon>Nocardia</taxon>
    </lineage>
</organism>
<dbReference type="InterPro" id="IPR010432">
    <property type="entry name" value="RDD"/>
</dbReference>
<protein>
    <recommendedName>
        <fullName evidence="6">RDD domain-containing protein</fullName>
    </recommendedName>
</protein>
<keyword evidence="4 5" id="KW-0472">Membrane</keyword>
<accession>A0ABM8CZ33</accession>
<evidence type="ECO:0000313" key="8">
    <source>
        <dbReference type="Proteomes" id="UP001317870"/>
    </source>
</evidence>
<evidence type="ECO:0000256" key="5">
    <source>
        <dbReference type="SAM" id="Phobius"/>
    </source>
</evidence>
<keyword evidence="2 5" id="KW-0812">Transmembrane</keyword>
<keyword evidence="3 5" id="KW-1133">Transmembrane helix</keyword>
<evidence type="ECO:0000259" key="6">
    <source>
        <dbReference type="Pfam" id="PF06271"/>
    </source>
</evidence>
<evidence type="ECO:0000256" key="4">
    <source>
        <dbReference type="ARBA" id="ARBA00023136"/>
    </source>
</evidence>
<evidence type="ECO:0000313" key="7">
    <source>
        <dbReference type="EMBL" id="BDU00306.1"/>
    </source>
</evidence>
<dbReference type="EMBL" id="AP026978">
    <property type="protein sequence ID" value="BDU00306.1"/>
    <property type="molecule type" value="Genomic_DNA"/>
</dbReference>
<reference evidence="7 8" key="1">
    <citation type="submission" date="2022-11" db="EMBL/GenBank/DDBJ databases">
        <title>Genome Sequencing of Nocardia sp. ON39_IFM12276 and assembly.</title>
        <authorList>
            <person name="Shimojima M."/>
            <person name="Toyokawa M."/>
            <person name="Uesaka K."/>
        </authorList>
    </citation>
    <scope>NUCLEOTIDE SEQUENCE [LARGE SCALE GENOMIC DNA]</scope>
    <source>
        <strain evidence="7 8">IFM 12276</strain>
    </source>
</reference>
<dbReference type="Pfam" id="PF06271">
    <property type="entry name" value="RDD"/>
    <property type="match status" value="1"/>
</dbReference>
<evidence type="ECO:0000256" key="1">
    <source>
        <dbReference type="ARBA" id="ARBA00004141"/>
    </source>
</evidence>
<gene>
    <name evidence="7" type="ORF">IFM12276_33340</name>
</gene>
<name>A0ABM8CZ33_9NOCA</name>
<dbReference type="Proteomes" id="UP001317870">
    <property type="component" value="Chromosome"/>
</dbReference>
<comment type="subcellular location">
    <subcellularLocation>
        <location evidence="1">Membrane</location>
        <topology evidence="1">Multi-pass membrane protein</topology>
    </subcellularLocation>
</comment>
<evidence type="ECO:0000256" key="3">
    <source>
        <dbReference type="ARBA" id="ARBA00022989"/>
    </source>
</evidence>
<feature type="transmembrane region" description="Helical" evidence="5">
    <location>
        <begin position="12"/>
        <end position="38"/>
    </location>
</feature>
<feature type="domain" description="RDD" evidence="6">
    <location>
        <begin position="6"/>
        <end position="82"/>
    </location>
</feature>
<keyword evidence="8" id="KW-1185">Reference proteome</keyword>
<sequence length="92" mass="10155">MPYESAPFVRRLAARLLDLVFCLLLTFFVAIPVGILLVPVTLLTTEAHEAVIYGIAAWLCYFIAYVGLEVFLLIRRDGQTLGDSRGKTPSPA</sequence>
<proteinExistence type="predicted"/>